<reference evidence="3 4" key="1">
    <citation type="submission" date="2024-09" db="EMBL/GenBank/DDBJ databases">
        <authorList>
            <person name="Sun Q."/>
            <person name="Mori K."/>
        </authorList>
    </citation>
    <scope>NUCLEOTIDE SEQUENCE [LARGE SCALE GENOMIC DNA]</scope>
    <source>
        <strain evidence="3 4">KCTC 23315</strain>
    </source>
</reference>
<dbReference type="Gene3D" id="3.30.750.44">
    <property type="match status" value="1"/>
</dbReference>
<dbReference type="Pfam" id="PF03572">
    <property type="entry name" value="Peptidase_S41"/>
    <property type="match status" value="1"/>
</dbReference>
<dbReference type="InterPro" id="IPR001466">
    <property type="entry name" value="Beta-lactam-related"/>
</dbReference>
<dbReference type="Proteomes" id="UP001589813">
    <property type="component" value="Unassembled WGS sequence"/>
</dbReference>
<dbReference type="Gene3D" id="3.90.226.10">
    <property type="entry name" value="2-enoyl-CoA Hydratase, Chain A, domain 1"/>
    <property type="match status" value="1"/>
</dbReference>
<sequence length="846" mass="92618">MKRRQLYPSTLACCLLLSLSGCNDDVRAAINPNKATVQGIWQKTGYGTVWQLEKNRLQIFNLNKFGCVRQAEHPAAEVQALTPQLQLSADGNDLSLAQDPGLFGQFQRLTQLPASCQQPMNGEQDSAKNFEFFWQDIQQYYAFTAERQLNWEQLYRDYQPKFANASAEQQQQYYQEIIARFGDAHLVLSSPDLPAIQGYAKRGLFAQVEADGAAGDSESLFSQLDLYHQLLQQQTDALLLAPGLQQTKASATLQYGMLPGGIGYLRLNQLSALSQPDPTSTAPSVWLQFANDDINTAAAAMQELQPWLAQTKGLVLDLRFNQGGFDAVALKIASQFNAETRLIGSKGLRSGSQHQIKLPASNTPYLKPLQVLAGGSTVSAGEVMTLALQSLPQATIVGEPTHGSLSDALMHQLPNGWTLTLSNERYQDPTGQLLEVQGVLPDVPAYPYLSLDLPLQSVSALDRALQLLQAPAAHSAPASEVQNAMRQFRQQFNQPGLAAAVVRKGQVVATFAEGLANIETNTAMTADTPTLVASISKTLLGTAIGKLNIAVNNPLPALPFLLQRPDGQSLNPNWLQLAQHQSGIIDQDSTLFCAIYSTDDGVSLLDQLRDTNQCGTPEPSHQRFLASYLQSGGTWYQSANFAAAGVESYSNVGAELASVALEQLTAEPFAQWSAREILTPLQLHNTFWPEQDFRNAATLYLPTPEGELMPLPRYASSDYYAGMLHSSARDLATYLAAIASETPAQTLPGLSKVRRQQMLGWDQPYAPGQDFPGWFWQRSGDYVGHNGLFVGASSMMYYNKATETGFVLLLNGDGQYWLAPDETKSQAWQQAMLQMAAKLYRHGLSL</sequence>
<dbReference type="Pfam" id="PF00144">
    <property type="entry name" value="Beta-lactamase"/>
    <property type="match status" value="1"/>
</dbReference>
<dbReference type="RefSeq" id="WP_377246492.1">
    <property type="nucleotide sequence ID" value="NZ_JBHLXP010000004.1"/>
</dbReference>
<dbReference type="InterPro" id="IPR029045">
    <property type="entry name" value="ClpP/crotonase-like_dom_sf"/>
</dbReference>
<accession>A0ABV6BG46</accession>
<evidence type="ECO:0000259" key="2">
    <source>
        <dbReference type="SMART" id="SM00245"/>
    </source>
</evidence>
<feature type="chain" id="PRO_5046830298" evidence="1">
    <location>
        <begin position="24"/>
        <end position="846"/>
    </location>
</feature>
<evidence type="ECO:0000256" key="1">
    <source>
        <dbReference type="SAM" id="SignalP"/>
    </source>
</evidence>
<comment type="caution">
    <text evidence="3">The sequence shown here is derived from an EMBL/GenBank/DDBJ whole genome shotgun (WGS) entry which is preliminary data.</text>
</comment>
<gene>
    <name evidence="3" type="ORF">ACFFJP_16240</name>
</gene>
<dbReference type="PROSITE" id="PS51257">
    <property type="entry name" value="PROKAR_LIPOPROTEIN"/>
    <property type="match status" value="1"/>
</dbReference>
<dbReference type="EMBL" id="JBHLXP010000004">
    <property type="protein sequence ID" value="MFC0049851.1"/>
    <property type="molecule type" value="Genomic_DNA"/>
</dbReference>
<dbReference type="PANTHER" id="PTHR46825">
    <property type="entry name" value="D-ALANYL-D-ALANINE-CARBOXYPEPTIDASE/ENDOPEPTIDASE AMPH"/>
    <property type="match status" value="1"/>
</dbReference>
<dbReference type="SUPFAM" id="SSF52096">
    <property type="entry name" value="ClpP/crotonase"/>
    <property type="match status" value="1"/>
</dbReference>
<keyword evidence="4" id="KW-1185">Reference proteome</keyword>
<dbReference type="SUPFAM" id="SSF56601">
    <property type="entry name" value="beta-lactamase/transpeptidase-like"/>
    <property type="match status" value="1"/>
</dbReference>
<dbReference type="GO" id="GO:0016787">
    <property type="term" value="F:hydrolase activity"/>
    <property type="evidence" value="ECO:0007669"/>
    <property type="project" value="UniProtKB-KW"/>
</dbReference>
<organism evidence="3 4">
    <name type="scientific">Rheinheimera tilapiae</name>
    <dbReference type="NCBI Taxonomy" id="875043"/>
    <lineage>
        <taxon>Bacteria</taxon>
        <taxon>Pseudomonadati</taxon>
        <taxon>Pseudomonadota</taxon>
        <taxon>Gammaproteobacteria</taxon>
        <taxon>Chromatiales</taxon>
        <taxon>Chromatiaceae</taxon>
        <taxon>Rheinheimera</taxon>
    </lineage>
</organism>
<dbReference type="CDD" id="cd07563">
    <property type="entry name" value="Peptidase_S41_IRBP"/>
    <property type="match status" value="1"/>
</dbReference>
<dbReference type="InterPro" id="IPR012338">
    <property type="entry name" value="Beta-lactam/transpept-like"/>
</dbReference>
<keyword evidence="3" id="KW-0378">Hydrolase</keyword>
<proteinExistence type="predicted"/>
<dbReference type="InterPro" id="IPR005151">
    <property type="entry name" value="Tail-specific_protease"/>
</dbReference>
<dbReference type="Gene3D" id="3.40.710.10">
    <property type="entry name" value="DD-peptidase/beta-lactamase superfamily"/>
    <property type="match status" value="1"/>
</dbReference>
<dbReference type="SMART" id="SM00245">
    <property type="entry name" value="TSPc"/>
    <property type="match status" value="1"/>
</dbReference>
<evidence type="ECO:0000313" key="4">
    <source>
        <dbReference type="Proteomes" id="UP001589813"/>
    </source>
</evidence>
<keyword evidence="1" id="KW-0732">Signal</keyword>
<dbReference type="InterPro" id="IPR050491">
    <property type="entry name" value="AmpC-like"/>
</dbReference>
<protein>
    <submittedName>
        <fullName evidence="3">Serine hydrolase</fullName>
    </submittedName>
</protein>
<feature type="domain" description="Tail specific protease" evidence="2">
    <location>
        <begin position="235"/>
        <end position="446"/>
    </location>
</feature>
<dbReference type="PANTHER" id="PTHR46825:SF9">
    <property type="entry name" value="BETA-LACTAMASE-RELATED DOMAIN-CONTAINING PROTEIN"/>
    <property type="match status" value="1"/>
</dbReference>
<name>A0ABV6BG46_9GAMM</name>
<evidence type="ECO:0000313" key="3">
    <source>
        <dbReference type="EMBL" id="MFC0049851.1"/>
    </source>
</evidence>
<feature type="signal peptide" evidence="1">
    <location>
        <begin position="1"/>
        <end position="23"/>
    </location>
</feature>